<dbReference type="InterPro" id="IPR020216">
    <property type="entry name" value="Uncharacterised_YncE"/>
</dbReference>
<dbReference type="eggNOG" id="ENOG5032S02">
    <property type="taxonomic scope" value="Bacteria"/>
</dbReference>
<dbReference type="EMBL" id="ACEC01000001">
    <property type="protein sequence ID" value="EEG32344.1"/>
    <property type="molecule type" value="Genomic_DNA"/>
</dbReference>
<dbReference type="AlphaFoldDB" id="C0E861"/>
<gene>
    <name evidence="1" type="ORF">CLOSTMETH_00006</name>
</gene>
<dbReference type="STRING" id="537013.CLOSTMETH_00006"/>
<dbReference type="Pfam" id="PF10903">
    <property type="entry name" value="DUF2691"/>
    <property type="match status" value="1"/>
</dbReference>
<accession>C0E861</accession>
<dbReference type="HOGENOM" id="CLU_119393_1_0_9"/>
<evidence type="ECO:0000313" key="1">
    <source>
        <dbReference type="EMBL" id="EEG32344.1"/>
    </source>
</evidence>
<sequence length="151" mass="17884">MIIGVSFKIPQATDNTLWKILKCVEIPKYKWYNIESQNEVWESFQGGMIFKNVIYNGNEFLRCIQSNYYIIFLKLQAYFPDGNFFDIHTYQEFQNSDCQLLLLIADCEFVDIYVKDQTVAKSIYKNAVLNQYGEVEYITEFNNSRTKMDVL</sequence>
<keyword evidence="2" id="KW-1185">Reference proteome</keyword>
<proteinExistence type="predicted"/>
<comment type="caution">
    <text evidence="1">The sequence shown here is derived from an EMBL/GenBank/DDBJ whole genome shotgun (WGS) entry which is preliminary data.</text>
</comment>
<dbReference type="Proteomes" id="UP000003340">
    <property type="component" value="Unassembled WGS sequence"/>
</dbReference>
<protein>
    <recommendedName>
        <fullName evidence="3">DUF2691 domain-containing protein</fullName>
    </recommendedName>
</protein>
<reference evidence="1 2" key="1">
    <citation type="submission" date="2009-01" db="EMBL/GenBank/DDBJ databases">
        <authorList>
            <person name="Fulton L."/>
            <person name="Clifton S."/>
            <person name="Fulton B."/>
            <person name="Xu J."/>
            <person name="Minx P."/>
            <person name="Pepin K.H."/>
            <person name="Johnson M."/>
            <person name="Bhonagiri V."/>
            <person name="Nash W.E."/>
            <person name="Mardis E.R."/>
            <person name="Wilson R.K."/>
        </authorList>
    </citation>
    <scope>NUCLEOTIDE SEQUENCE [LARGE SCALE GENOMIC DNA]</scope>
    <source>
        <strain evidence="1 2">DSM 5476</strain>
    </source>
</reference>
<evidence type="ECO:0000313" key="2">
    <source>
        <dbReference type="Proteomes" id="UP000003340"/>
    </source>
</evidence>
<evidence type="ECO:0008006" key="3">
    <source>
        <dbReference type="Google" id="ProtNLM"/>
    </source>
</evidence>
<reference evidence="1 2" key="2">
    <citation type="submission" date="2009-02" db="EMBL/GenBank/DDBJ databases">
        <title>Draft genome sequence of Clostridium methylpentosum (DSM 5476).</title>
        <authorList>
            <person name="Sudarsanam P."/>
            <person name="Ley R."/>
            <person name="Guruge J."/>
            <person name="Turnbaugh P.J."/>
            <person name="Mahowald M."/>
            <person name="Liep D."/>
            <person name="Gordon J."/>
        </authorList>
    </citation>
    <scope>NUCLEOTIDE SEQUENCE [LARGE SCALE GENOMIC DNA]</scope>
    <source>
        <strain evidence="1 2">DSM 5476</strain>
    </source>
</reference>
<organism evidence="1 2">
    <name type="scientific">[Clostridium] methylpentosum DSM 5476</name>
    <dbReference type="NCBI Taxonomy" id="537013"/>
    <lineage>
        <taxon>Bacteria</taxon>
        <taxon>Bacillati</taxon>
        <taxon>Bacillota</taxon>
        <taxon>Clostridia</taxon>
        <taxon>Eubacteriales</taxon>
        <taxon>Oscillospiraceae</taxon>
        <taxon>Oscillospiraceae incertae sedis</taxon>
    </lineage>
</organism>
<name>C0E861_9FIRM</name>